<dbReference type="GO" id="GO:0004056">
    <property type="term" value="F:argininosuccinate lyase activity"/>
    <property type="evidence" value="ECO:0007669"/>
    <property type="project" value="InterPro"/>
</dbReference>
<dbReference type="InterPro" id="IPR024083">
    <property type="entry name" value="Fumarase/histidase_N"/>
</dbReference>
<dbReference type="Gene3D" id="1.20.200.10">
    <property type="entry name" value="Fumarase/aspartase (Central domain)"/>
    <property type="match status" value="1"/>
</dbReference>
<dbReference type="InterPro" id="IPR009049">
    <property type="entry name" value="Argininosuccinate_lyase"/>
</dbReference>
<feature type="domain" description="Argininosuccinate lyase C-terminal" evidence="3">
    <location>
        <begin position="366"/>
        <end position="433"/>
    </location>
</feature>
<dbReference type="InterPro" id="IPR022761">
    <property type="entry name" value="Fumarate_lyase_N"/>
</dbReference>
<dbReference type="InterPro" id="IPR029419">
    <property type="entry name" value="Arg_succ_lyase_C"/>
</dbReference>
<reference evidence="4 5" key="1">
    <citation type="journal article" date="2018" name="Gigascience">
        <title>Genomes of trombidid mites reveal novel predicted allergens and laterally-transferred genes associated with secondary metabolism.</title>
        <authorList>
            <person name="Dong X."/>
            <person name="Chaisiri K."/>
            <person name="Xia D."/>
            <person name="Armstrong S.D."/>
            <person name="Fang Y."/>
            <person name="Donnelly M.J."/>
            <person name="Kadowaki T."/>
            <person name="McGarry J.W."/>
            <person name="Darby A.C."/>
            <person name="Makepeace B.L."/>
        </authorList>
    </citation>
    <scope>NUCLEOTIDE SEQUENCE [LARGE SCALE GENOMIC DNA]</scope>
    <source>
        <strain evidence="4">UoL-WK</strain>
    </source>
</reference>
<keyword evidence="5" id="KW-1185">Reference proteome</keyword>
<dbReference type="Gene3D" id="1.10.275.10">
    <property type="entry name" value="Fumarase/aspartase (N-terminal domain)"/>
    <property type="match status" value="1"/>
</dbReference>
<accession>A0A3S3PG63</accession>
<dbReference type="FunFam" id="1.10.275.10:FF:000002">
    <property type="entry name" value="Argininosuccinate lyase"/>
    <property type="match status" value="1"/>
</dbReference>
<proteinExistence type="inferred from homology"/>
<evidence type="ECO:0000259" key="2">
    <source>
        <dbReference type="Pfam" id="PF00206"/>
    </source>
</evidence>
<dbReference type="InterPro" id="IPR000362">
    <property type="entry name" value="Fumarate_lyase_fam"/>
</dbReference>
<dbReference type="PANTHER" id="PTHR43814">
    <property type="entry name" value="ARGININOSUCCINATE LYASE"/>
    <property type="match status" value="1"/>
</dbReference>
<keyword evidence="4" id="KW-0456">Lyase</keyword>
<dbReference type="InterPro" id="IPR008948">
    <property type="entry name" value="L-Aspartase-like"/>
</dbReference>
<comment type="similarity">
    <text evidence="1">Belongs to the lyase 1 family. Argininosuccinate lyase subfamily.</text>
</comment>
<dbReference type="Gene3D" id="1.10.40.30">
    <property type="entry name" value="Fumarase/aspartase (C-terminal domain)"/>
    <property type="match status" value="1"/>
</dbReference>
<protein>
    <submittedName>
        <fullName evidence="4">Argininosuccinate lyase-like protein</fullName>
    </submittedName>
</protein>
<evidence type="ECO:0000313" key="5">
    <source>
        <dbReference type="Proteomes" id="UP000285301"/>
    </source>
</evidence>
<evidence type="ECO:0000313" key="4">
    <source>
        <dbReference type="EMBL" id="RWS08998.1"/>
    </source>
</evidence>
<dbReference type="SUPFAM" id="SSF48557">
    <property type="entry name" value="L-aspartase-like"/>
    <property type="match status" value="1"/>
</dbReference>
<dbReference type="PANTHER" id="PTHR43814:SF1">
    <property type="entry name" value="ARGININOSUCCINATE LYASE"/>
    <property type="match status" value="1"/>
</dbReference>
<dbReference type="InterPro" id="IPR020557">
    <property type="entry name" value="Fumarate_lyase_CS"/>
</dbReference>
<dbReference type="FunFam" id="1.20.200.10:FF:000002">
    <property type="entry name" value="Argininosuccinate lyase"/>
    <property type="match status" value="1"/>
</dbReference>
<dbReference type="GO" id="GO:0042450">
    <property type="term" value="P:L-arginine biosynthetic process via ornithine"/>
    <property type="evidence" value="ECO:0007669"/>
    <property type="project" value="InterPro"/>
</dbReference>
<dbReference type="EMBL" id="NCKU01002698">
    <property type="protein sequence ID" value="RWS08998.1"/>
    <property type="molecule type" value="Genomic_DNA"/>
</dbReference>
<dbReference type="Pfam" id="PF14698">
    <property type="entry name" value="ASL_C2"/>
    <property type="match status" value="1"/>
</dbReference>
<dbReference type="HAMAP" id="MF_00006">
    <property type="entry name" value="Arg_succ_lyase"/>
    <property type="match status" value="1"/>
</dbReference>
<gene>
    <name evidence="4" type="ORF">B4U79_09780</name>
</gene>
<feature type="domain" description="Fumarate lyase N-terminal" evidence="2">
    <location>
        <begin position="8"/>
        <end position="303"/>
    </location>
</feature>
<dbReference type="OrthoDB" id="2561043at2759"/>
<dbReference type="NCBIfam" id="TIGR00838">
    <property type="entry name" value="argH"/>
    <property type="match status" value="1"/>
</dbReference>
<dbReference type="CDD" id="cd01359">
    <property type="entry name" value="Argininosuccinate_lyase"/>
    <property type="match status" value="1"/>
</dbReference>
<dbReference type="GO" id="GO:0005829">
    <property type="term" value="C:cytosol"/>
    <property type="evidence" value="ECO:0007669"/>
    <property type="project" value="TreeGrafter"/>
</dbReference>
<dbReference type="FunFam" id="1.10.40.30:FF:000001">
    <property type="entry name" value="Argininosuccinate lyase"/>
    <property type="match status" value="1"/>
</dbReference>
<name>A0A3S3PG63_9ACAR</name>
<organism evidence="4 5">
    <name type="scientific">Dinothrombium tinctorium</name>
    <dbReference type="NCBI Taxonomy" id="1965070"/>
    <lineage>
        <taxon>Eukaryota</taxon>
        <taxon>Metazoa</taxon>
        <taxon>Ecdysozoa</taxon>
        <taxon>Arthropoda</taxon>
        <taxon>Chelicerata</taxon>
        <taxon>Arachnida</taxon>
        <taxon>Acari</taxon>
        <taxon>Acariformes</taxon>
        <taxon>Trombidiformes</taxon>
        <taxon>Prostigmata</taxon>
        <taxon>Anystina</taxon>
        <taxon>Parasitengona</taxon>
        <taxon>Trombidioidea</taxon>
        <taxon>Trombidiidae</taxon>
        <taxon>Dinothrombium</taxon>
    </lineage>
</organism>
<dbReference type="AlphaFoldDB" id="A0A3S3PG63"/>
<dbReference type="PRINTS" id="PR00145">
    <property type="entry name" value="ARGSUCLYASE"/>
</dbReference>
<dbReference type="PRINTS" id="PR00149">
    <property type="entry name" value="FUMRATELYASE"/>
</dbReference>
<dbReference type="STRING" id="1965070.A0A3S3PG63"/>
<dbReference type="PROSITE" id="PS00163">
    <property type="entry name" value="FUMARATE_LYASES"/>
    <property type="match status" value="1"/>
</dbReference>
<dbReference type="Pfam" id="PF00206">
    <property type="entry name" value="Lyase_1"/>
    <property type="match status" value="1"/>
</dbReference>
<dbReference type="Proteomes" id="UP000285301">
    <property type="component" value="Unassembled WGS sequence"/>
</dbReference>
<evidence type="ECO:0000259" key="3">
    <source>
        <dbReference type="Pfam" id="PF14698"/>
    </source>
</evidence>
<comment type="caution">
    <text evidence="4">The sequence shown here is derived from an EMBL/GenBank/DDBJ whole genome shotgun (WGS) entry which is preliminary data.</text>
</comment>
<sequence length="464" mass="52440">MSSKLWGGRFSTRMDPIMERFNASIGFDKRLFEADLKGSRVYAMALRQAGLLTENECKKINDALLIIENEWKANAFEIKPGDEDIHTANERRLKELIGESIGGKLHTGRSRNDQVATDVRLWMKESMNHLKKLTLDLIQVITLRAEKEIEVIMPGYTHLQRAQPVLWSHWLLSYAWMLKDDFERLQNVLWRTDVCPLGSGAIAGNPFEINRDFITKQLSFRESSSNSMHAVADRDFVAEFQFWASLTATHLSRLAEDLIIFSTKEFGFVTLSDAYSTGSSLMPQKKNADSLELIRGKSARILGNCTAILTLLKGIPSTFNKDLQEDKEKLFDTYDTISDVIKVATGTVETLTLNCEECKKALSTDMLATDLAYFLVRKGLPFRNAHETAGKVVSVAEQLKCDILNVPFDTLKNISELFTEDVKSICDFGSSVEQYKSKGGTATSSVNLQIFDMKQWIARQRTDK</sequence>
<evidence type="ECO:0000256" key="1">
    <source>
        <dbReference type="ARBA" id="ARBA00010755"/>
    </source>
</evidence>